<comment type="caution">
    <text evidence="3">The sequence shown here is derived from an EMBL/GenBank/DDBJ whole genome shotgun (WGS) entry which is preliminary data.</text>
</comment>
<organism evidence="3 4">
    <name type="scientific">Luteimonas kalidii</name>
    <dbReference type="NCBI Taxonomy" id="3042025"/>
    <lineage>
        <taxon>Bacteria</taxon>
        <taxon>Pseudomonadati</taxon>
        <taxon>Pseudomonadota</taxon>
        <taxon>Gammaproteobacteria</taxon>
        <taxon>Lysobacterales</taxon>
        <taxon>Lysobacteraceae</taxon>
        <taxon>Luteimonas</taxon>
    </lineage>
</organism>
<dbReference type="PANTHER" id="PTHR24321:SF8">
    <property type="entry name" value="ESTRADIOL 17-BETA-DEHYDROGENASE 8-RELATED"/>
    <property type="match status" value="1"/>
</dbReference>
<sequence length="263" mass="27235">MATTSVTGPFAGRVALVTGASSGLGEATALEFARRGAAVVLAARREDRCEALASRIVAAGGEALHVRADVARAADVEAMVAATLRRFGRLDCAVNNAGVAGPMRTPLADVDEAQWDAVMGVNLKGVWLCMKHEIPAMLVSGGGAIVNVASIYGLKPSDVGHGPYATSKHGVVGLSRSAATDYGQMSLRINAVAPGFTRSEMVDPRRPGGAEHYGRMVARHCALNRLGEAEEAARAIVWLCSAEASYVNGAVLSVDGGSATRMY</sequence>
<keyword evidence="4" id="KW-1185">Reference proteome</keyword>
<dbReference type="EMBL" id="JARXRO010000018">
    <property type="protein sequence ID" value="MDH5834627.1"/>
    <property type="molecule type" value="Genomic_DNA"/>
</dbReference>
<proteinExistence type="inferred from homology"/>
<dbReference type="Pfam" id="PF13561">
    <property type="entry name" value="adh_short_C2"/>
    <property type="match status" value="1"/>
</dbReference>
<dbReference type="PANTHER" id="PTHR24321">
    <property type="entry name" value="DEHYDROGENASES, SHORT CHAIN"/>
    <property type="match status" value="1"/>
</dbReference>
<evidence type="ECO:0000256" key="2">
    <source>
        <dbReference type="ARBA" id="ARBA00023002"/>
    </source>
</evidence>
<name>A0ABT6JVZ8_9GAMM</name>
<dbReference type="InterPro" id="IPR020904">
    <property type="entry name" value="Sc_DH/Rdtase_CS"/>
</dbReference>
<dbReference type="EC" id="1.1.1.47" evidence="3"/>
<reference evidence="3 4" key="1">
    <citation type="submission" date="2023-04" db="EMBL/GenBank/DDBJ databases">
        <title>Luteimonas sp. M1R5S59.</title>
        <authorList>
            <person name="Sun J.-Q."/>
        </authorList>
    </citation>
    <scope>NUCLEOTIDE SEQUENCE [LARGE SCALE GENOMIC DNA]</scope>
    <source>
        <strain evidence="3 4">M1R5S59</strain>
    </source>
</reference>
<dbReference type="GO" id="GO:0047936">
    <property type="term" value="F:glucose 1-dehydrogenase [NAD(P)+] activity"/>
    <property type="evidence" value="ECO:0007669"/>
    <property type="project" value="UniProtKB-EC"/>
</dbReference>
<comment type="similarity">
    <text evidence="1">Belongs to the short-chain dehydrogenases/reductases (SDR) family.</text>
</comment>
<evidence type="ECO:0000313" key="3">
    <source>
        <dbReference type="EMBL" id="MDH5834627.1"/>
    </source>
</evidence>
<keyword evidence="2 3" id="KW-0560">Oxidoreductase</keyword>
<dbReference type="InterPro" id="IPR036291">
    <property type="entry name" value="NAD(P)-bd_dom_sf"/>
</dbReference>
<dbReference type="InterPro" id="IPR002347">
    <property type="entry name" value="SDR_fam"/>
</dbReference>
<dbReference type="PROSITE" id="PS00061">
    <property type="entry name" value="ADH_SHORT"/>
    <property type="match status" value="1"/>
</dbReference>
<dbReference type="SUPFAM" id="SSF51735">
    <property type="entry name" value="NAD(P)-binding Rossmann-fold domains"/>
    <property type="match status" value="1"/>
</dbReference>
<dbReference type="PRINTS" id="PR00080">
    <property type="entry name" value="SDRFAMILY"/>
</dbReference>
<dbReference type="Proteomes" id="UP001156873">
    <property type="component" value="Unassembled WGS sequence"/>
</dbReference>
<dbReference type="RefSeq" id="WP_280579007.1">
    <property type="nucleotide sequence ID" value="NZ_JARXRO010000018.1"/>
</dbReference>
<evidence type="ECO:0000256" key="1">
    <source>
        <dbReference type="ARBA" id="ARBA00006484"/>
    </source>
</evidence>
<dbReference type="CDD" id="cd05233">
    <property type="entry name" value="SDR_c"/>
    <property type="match status" value="1"/>
</dbReference>
<accession>A0ABT6JVZ8</accession>
<gene>
    <name evidence="3" type="ORF">QFW81_11950</name>
</gene>
<protein>
    <submittedName>
        <fullName evidence="3">Glucose 1-dehydrogenase</fullName>
        <ecNumber evidence="3">1.1.1.47</ecNumber>
    </submittedName>
</protein>
<evidence type="ECO:0000313" key="4">
    <source>
        <dbReference type="Proteomes" id="UP001156873"/>
    </source>
</evidence>
<dbReference type="Gene3D" id="3.40.50.720">
    <property type="entry name" value="NAD(P)-binding Rossmann-like Domain"/>
    <property type="match status" value="1"/>
</dbReference>
<dbReference type="PRINTS" id="PR00081">
    <property type="entry name" value="GDHRDH"/>
</dbReference>
<dbReference type="NCBIfam" id="NF005559">
    <property type="entry name" value="PRK07231.1"/>
    <property type="match status" value="1"/>
</dbReference>